<evidence type="ECO:0000313" key="2">
    <source>
        <dbReference type="EMBL" id="PJZ85427.1"/>
    </source>
</evidence>
<dbReference type="Proteomes" id="UP000232145">
    <property type="component" value="Unassembled WGS sequence"/>
</dbReference>
<accession>A0A2N0AMD1</accession>
<dbReference type="OrthoDB" id="336667at2"/>
<name>A0A2N0AMD1_9LEPT</name>
<evidence type="ECO:0000313" key="3">
    <source>
        <dbReference type="Proteomes" id="UP000232145"/>
    </source>
</evidence>
<evidence type="ECO:0000256" key="1">
    <source>
        <dbReference type="SAM" id="Coils"/>
    </source>
</evidence>
<comment type="caution">
    <text evidence="2">The sequence shown here is derived from an EMBL/GenBank/DDBJ whole genome shotgun (WGS) entry which is preliminary data.</text>
</comment>
<keyword evidence="1" id="KW-0175">Coiled coil</keyword>
<keyword evidence="3" id="KW-1185">Reference proteome</keyword>
<gene>
    <name evidence="2" type="ORF">CH364_04095</name>
</gene>
<dbReference type="AlphaFoldDB" id="A0A2N0AMD1"/>
<dbReference type="EMBL" id="NPDX01000001">
    <property type="protein sequence ID" value="PJZ85427.1"/>
    <property type="molecule type" value="Genomic_DNA"/>
</dbReference>
<organism evidence="2 3">
    <name type="scientific">Leptospira harrisiae</name>
    <dbReference type="NCBI Taxonomy" id="2023189"/>
    <lineage>
        <taxon>Bacteria</taxon>
        <taxon>Pseudomonadati</taxon>
        <taxon>Spirochaetota</taxon>
        <taxon>Spirochaetia</taxon>
        <taxon>Leptospirales</taxon>
        <taxon>Leptospiraceae</taxon>
        <taxon>Leptospira</taxon>
    </lineage>
</organism>
<protein>
    <submittedName>
        <fullName evidence="2">Uncharacterized protein</fullName>
    </submittedName>
</protein>
<sequence length="257" mass="30241">MPLSQEQIMELSKLQKMLRNLEKIERNAKNDLQKERVAFDIERYRRRMQEVSPEGIPDNLEQTMRNAKTREENPENLKHKVISQYPVMKISPNSNDSEINQIGTLVNIMDLEYIPILGDGHIKFDYSHATERDSVLKYMENLRRNMKILVETVEEYAAADKQEFREQLSRMKNKQSRIFIAESFETLGKFRDFLTAVNKDIKDGVNVIMNMEEPIKFNPRFEKATVLEGRSIMEGLREFQEFAEEACDLIRLPSFRG</sequence>
<reference evidence="2 3" key="1">
    <citation type="submission" date="2017-07" db="EMBL/GenBank/DDBJ databases">
        <title>Leptospira spp. isolated from tropical soils.</title>
        <authorList>
            <person name="Thibeaux R."/>
            <person name="Iraola G."/>
            <person name="Ferres I."/>
            <person name="Bierque E."/>
            <person name="Girault D."/>
            <person name="Soupe-Gilbert M.-E."/>
            <person name="Picardeau M."/>
            <person name="Goarant C."/>
        </authorList>
    </citation>
    <scope>NUCLEOTIDE SEQUENCE [LARGE SCALE GENOMIC DNA]</scope>
    <source>
        <strain evidence="2 3">FH2-B-A1</strain>
    </source>
</reference>
<feature type="coiled-coil region" evidence="1">
    <location>
        <begin position="4"/>
        <end position="38"/>
    </location>
</feature>
<proteinExistence type="predicted"/>
<dbReference type="RefSeq" id="WP_100742325.1">
    <property type="nucleotide sequence ID" value="NZ_NPDW01000001.1"/>
</dbReference>